<feature type="chain" id="PRO_5038393836" description="Secreted protein" evidence="1">
    <location>
        <begin position="17"/>
        <end position="87"/>
    </location>
</feature>
<comment type="caution">
    <text evidence="2">The sequence shown here is derived from an EMBL/GenBank/DDBJ whole genome shotgun (WGS) entry which is preliminary data.</text>
</comment>
<evidence type="ECO:0008006" key="4">
    <source>
        <dbReference type="Google" id="ProtNLM"/>
    </source>
</evidence>
<keyword evidence="1" id="KW-0732">Signal</keyword>
<sequence>MAIAMVALAILIRTSAVLVPSFDRLLPSTGSGSPLPAGHLFQLLIVYGDNCPGVVQAVHHGLLLSRSFREFIAEFVEFTAGATHMEL</sequence>
<reference evidence="2" key="1">
    <citation type="journal article" date="2019" name="bioRxiv">
        <title>The Genome of the Zebra Mussel, Dreissena polymorpha: A Resource for Invasive Species Research.</title>
        <authorList>
            <person name="McCartney M.A."/>
            <person name="Auch B."/>
            <person name="Kono T."/>
            <person name="Mallez S."/>
            <person name="Zhang Y."/>
            <person name="Obille A."/>
            <person name="Becker A."/>
            <person name="Abrahante J.E."/>
            <person name="Garbe J."/>
            <person name="Badalamenti J.P."/>
            <person name="Herman A."/>
            <person name="Mangelson H."/>
            <person name="Liachko I."/>
            <person name="Sullivan S."/>
            <person name="Sone E.D."/>
            <person name="Koren S."/>
            <person name="Silverstein K.A.T."/>
            <person name="Beckman K.B."/>
            <person name="Gohl D.M."/>
        </authorList>
    </citation>
    <scope>NUCLEOTIDE SEQUENCE</scope>
    <source>
        <strain evidence="2">Duluth1</strain>
        <tissue evidence="2">Whole animal</tissue>
    </source>
</reference>
<keyword evidence="3" id="KW-1185">Reference proteome</keyword>
<evidence type="ECO:0000256" key="1">
    <source>
        <dbReference type="SAM" id="SignalP"/>
    </source>
</evidence>
<dbReference type="Proteomes" id="UP000828390">
    <property type="component" value="Unassembled WGS sequence"/>
</dbReference>
<feature type="signal peptide" evidence="1">
    <location>
        <begin position="1"/>
        <end position="16"/>
    </location>
</feature>
<name>A0A9D4JBH6_DREPO</name>
<dbReference type="AlphaFoldDB" id="A0A9D4JBH6"/>
<dbReference type="EMBL" id="JAIWYP010000007">
    <property type="protein sequence ID" value="KAH3801907.1"/>
    <property type="molecule type" value="Genomic_DNA"/>
</dbReference>
<organism evidence="2 3">
    <name type="scientific">Dreissena polymorpha</name>
    <name type="common">Zebra mussel</name>
    <name type="synonym">Mytilus polymorpha</name>
    <dbReference type="NCBI Taxonomy" id="45954"/>
    <lineage>
        <taxon>Eukaryota</taxon>
        <taxon>Metazoa</taxon>
        <taxon>Spiralia</taxon>
        <taxon>Lophotrochozoa</taxon>
        <taxon>Mollusca</taxon>
        <taxon>Bivalvia</taxon>
        <taxon>Autobranchia</taxon>
        <taxon>Heteroconchia</taxon>
        <taxon>Euheterodonta</taxon>
        <taxon>Imparidentia</taxon>
        <taxon>Neoheterodontei</taxon>
        <taxon>Myida</taxon>
        <taxon>Dreissenoidea</taxon>
        <taxon>Dreissenidae</taxon>
        <taxon>Dreissena</taxon>
    </lineage>
</organism>
<evidence type="ECO:0000313" key="3">
    <source>
        <dbReference type="Proteomes" id="UP000828390"/>
    </source>
</evidence>
<reference evidence="2" key="2">
    <citation type="submission" date="2020-11" db="EMBL/GenBank/DDBJ databases">
        <authorList>
            <person name="McCartney M.A."/>
            <person name="Auch B."/>
            <person name="Kono T."/>
            <person name="Mallez S."/>
            <person name="Becker A."/>
            <person name="Gohl D.M."/>
            <person name="Silverstein K.A.T."/>
            <person name="Koren S."/>
            <person name="Bechman K.B."/>
            <person name="Herman A."/>
            <person name="Abrahante J.E."/>
            <person name="Garbe J."/>
        </authorList>
    </citation>
    <scope>NUCLEOTIDE SEQUENCE</scope>
    <source>
        <strain evidence="2">Duluth1</strain>
        <tissue evidence="2">Whole animal</tissue>
    </source>
</reference>
<evidence type="ECO:0000313" key="2">
    <source>
        <dbReference type="EMBL" id="KAH3801907.1"/>
    </source>
</evidence>
<accession>A0A9D4JBH6</accession>
<gene>
    <name evidence="2" type="ORF">DPMN_155569</name>
</gene>
<protein>
    <recommendedName>
        <fullName evidence="4">Secreted protein</fullName>
    </recommendedName>
</protein>
<proteinExistence type="predicted"/>